<name>A0AAE0D7G7_COLKA</name>
<sequence>MATLQSSAPDPSLPLLAQCTHILANITTLLSELDALKDALTRRPSPTTTTKPLAWNQAVPGLGPFERLVVSEKKHLERMVAAYVPDLGDEELEALDRKTRLRLDASNYKFYESVWGVAKRCCDLAGMRRELAVKQREGGKKGKGVGAVVDLVVAGGTEWVKVVTTTERRLFYEMADAGWDWDEEQEEEEDGEEEMLEVLREEGEGSVEVARVARCMIAAARGSFEGYRRPRCVILMSRIEEGRNAHVDRLLSLVRRLGEGTGVELVVETANSGILARPTPALGEAIRNLVQADPFVGFTDTLNVDCSVFMALASDCSHLRIGPESPLLRGAQHRLDAADEMENGPRLVTTMYPALGARRLVTTREAADTCLRILGEIGTETEKARTRILFEPLGKDEGKRQRVRALQELSKHPVPEDLQLPVEVVPGVSWEEARGLVEEGALPKVALAVGRKGSGLDAMGVSSFLYGWKEGITTVTGNWDAVKRLRAAIEAGCAEADGDGEEGVVMGDGPRVWRIPFSRKLLAKPRPRGVDAGEDDGAGRKLKTRVEKKVEKERSLESWIGEVRLEE</sequence>
<keyword evidence="3" id="KW-1185">Reference proteome</keyword>
<proteinExistence type="predicted"/>
<dbReference type="Proteomes" id="UP001281614">
    <property type="component" value="Unassembled WGS sequence"/>
</dbReference>
<feature type="region of interest" description="Disordered" evidence="1">
    <location>
        <begin position="525"/>
        <end position="546"/>
    </location>
</feature>
<protein>
    <recommendedName>
        <fullName evidence="4">DUF1308 domain-containing protein</fullName>
    </recommendedName>
</protein>
<accession>A0AAE0D7G7</accession>
<organism evidence="2 3">
    <name type="scientific">Colletotrichum kahawae</name>
    <name type="common">Coffee berry disease fungus</name>
    <dbReference type="NCBI Taxonomy" id="34407"/>
    <lineage>
        <taxon>Eukaryota</taxon>
        <taxon>Fungi</taxon>
        <taxon>Dikarya</taxon>
        <taxon>Ascomycota</taxon>
        <taxon>Pezizomycotina</taxon>
        <taxon>Sordariomycetes</taxon>
        <taxon>Hypocreomycetidae</taxon>
        <taxon>Glomerellales</taxon>
        <taxon>Glomerellaceae</taxon>
        <taxon>Colletotrichum</taxon>
        <taxon>Colletotrichum gloeosporioides species complex</taxon>
    </lineage>
</organism>
<evidence type="ECO:0008006" key="4">
    <source>
        <dbReference type="Google" id="ProtNLM"/>
    </source>
</evidence>
<dbReference type="EMBL" id="VYYT01000205">
    <property type="protein sequence ID" value="KAK2756889.1"/>
    <property type="molecule type" value="Genomic_DNA"/>
</dbReference>
<reference evidence="2" key="1">
    <citation type="submission" date="2023-02" db="EMBL/GenBank/DDBJ databases">
        <title>Colletotrichum kahawae CIFC_Que2 genome sequencing and assembly.</title>
        <authorList>
            <person name="Baroncelli R."/>
        </authorList>
    </citation>
    <scope>NUCLEOTIDE SEQUENCE</scope>
    <source>
        <strain evidence="2">CIFC_Que2</strain>
    </source>
</reference>
<evidence type="ECO:0000313" key="3">
    <source>
        <dbReference type="Proteomes" id="UP001281614"/>
    </source>
</evidence>
<dbReference type="AlphaFoldDB" id="A0AAE0D7G7"/>
<evidence type="ECO:0000313" key="2">
    <source>
        <dbReference type="EMBL" id="KAK2756889.1"/>
    </source>
</evidence>
<dbReference type="PANTHER" id="PTHR13379">
    <property type="entry name" value="UNCHARACTERIZED DUF1308"/>
    <property type="match status" value="1"/>
</dbReference>
<evidence type="ECO:0000256" key="1">
    <source>
        <dbReference type="SAM" id="MobiDB-lite"/>
    </source>
</evidence>
<comment type="caution">
    <text evidence="2">The sequence shown here is derived from an EMBL/GenBank/DDBJ whole genome shotgun (WGS) entry which is preliminary data.</text>
</comment>
<dbReference type="PANTHER" id="PTHR13379:SF0">
    <property type="entry name" value="UPF0415 PROTEIN C7ORF25"/>
    <property type="match status" value="1"/>
</dbReference>
<gene>
    <name evidence="2" type="ORF">CKAH01_17076</name>
</gene>